<evidence type="ECO:0000256" key="3">
    <source>
        <dbReference type="ARBA" id="ARBA00022679"/>
    </source>
</evidence>
<reference evidence="11 12" key="1">
    <citation type="submission" date="2019-07" db="EMBL/GenBank/DDBJ databases">
        <title>Whole genome shotgun sequence of Segetibacter aerophilus NBRC 106135.</title>
        <authorList>
            <person name="Hosoyama A."/>
            <person name="Uohara A."/>
            <person name="Ohji S."/>
            <person name="Ichikawa N."/>
        </authorList>
    </citation>
    <scope>NUCLEOTIDE SEQUENCE [LARGE SCALE GENOMIC DNA]</scope>
    <source>
        <strain evidence="11 12">NBRC 106135</strain>
    </source>
</reference>
<evidence type="ECO:0000256" key="6">
    <source>
        <dbReference type="ARBA" id="ARBA00022840"/>
    </source>
</evidence>
<feature type="domain" description="AAA" evidence="10">
    <location>
        <begin position="584"/>
        <end position="721"/>
    </location>
</feature>
<evidence type="ECO:0000256" key="4">
    <source>
        <dbReference type="ARBA" id="ARBA00022741"/>
    </source>
</evidence>
<evidence type="ECO:0000313" key="12">
    <source>
        <dbReference type="Proteomes" id="UP000321513"/>
    </source>
</evidence>
<dbReference type="GO" id="GO:0004715">
    <property type="term" value="F:non-membrane spanning protein tyrosine kinase activity"/>
    <property type="evidence" value="ECO:0007669"/>
    <property type="project" value="UniProtKB-EC"/>
</dbReference>
<dbReference type="AlphaFoldDB" id="A0A512BER2"/>
<protein>
    <recommendedName>
        <fullName evidence="2">non-specific protein-tyrosine kinase</fullName>
        <ecNumber evidence="2">2.7.10.2</ecNumber>
    </recommendedName>
</protein>
<dbReference type="PANTHER" id="PTHR32309:SF13">
    <property type="entry name" value="FERRIC ENTEROBACTIN TRANSPORT PROTEIN FEPE"/>
    <property type="match status" value="1"/>
</dbReference>
<accession>A0A512BER2</accession>
<dbReference type="InterPro" id="IPR025669">
    <property type="entry name" value="AAA_dom"/>
</dbReference>
<evidence type="ECO:0000313" key="11">
    <source>
        <dbReference type="EMBL" id="GEO10460.1"/>
    </source>
</evidence>
<feature type="transmembrane region" description="Helical" evidence="9">
    <location>
        <begin position="27"/>
        <end position="47"/>
    </location>
</feature>
<evidence type="ECO:0000256" key="8">
    <source>
        <dbReference type="ARBA" id="ARBA00051245"/>
    </source>
</evidence>
<keyword evidence="5 11" id="KW-0418">Kinase</keyword>
<name>A0A512BER2_9BACT</name>
<evidence type="ECO:0000256" key="2">
    <source>
        <dbReference type="ARBA" id="ARBA00011903"/>
    </source>
</evidence>
<sequence>MKKEDSGIFGDKSSSASIRELLSKYLAYWPLFFLTVLVCSGAGYIYAKYTVPKYMATSTFLIIGSRTSASEDDLVKSALSGKKEINVNNEILLLNSANLMQRTVAKNDFNIFYLKKGKILDLEIYKDAPFTLTAKEMTDSNSSYSIYIKKINATGGEFIYGAEKEEKKYAFKWNDPFTISNQVFVLSPKGVIKEGDGEYIVKWQPVAWVAGALNASLTVKPYDTRTNAIVLTVKCENIKKCEDVLDGLFTEFNRSDIEDRNKLSKSTVQFIDDRLVNITGELKGVEGSLENYQGSNQLIDIKGQSGQALGDANSVSKSLKDLAIQQGVASMILNYFANPANGSKLVPSSLGLNDATLSSLITQYNELQLRKEREAPLVAPNSTVMQDLNTQIDNLRGSILESLSNISKNLQLQERGLQQQSNQYQSMLASVPHNERVMQEIKRKQTITEGLYLYLFQKREEAAISSTTSSVPHYRQLDSAQGYGPVEPNKTNITLYSALFGLFLAFGFIFIKDALNDKVVSREDITKRTLVPIVGQLAHMSRRKKQVIAVLDRNIIAEQFRAIRTNISFLLKDRNKKTLLVTSSVSGEGKSFVSLNLAAVFAMPGKRVALLEFDIRQPVIAANLNLNTTKGLTNYLLGDVKSISEIFHISEDVPGLHIYPSGPIPPNPGDLLLTANLATLFQALKAEYDFIIVDSPPAGLVSDSFILGEFSDMVLYVIRSQKTIKKQIDFINEIADNKSLPNMALILNAIKNSDNYGGYGYGNNSYYSDPKPEKKRKLITP</sequence>
<evidence type="ECO:0000256" key="1">
    <source>
        <dbReference type="ARBA" id="ARBA00007316"/>
    </source>
</evidence>
<keyword evidence="9" id="KW-0812">Transmembrane</keyword>
<dbReference type="CDD" id="cd05387">
    <property type="entry name" value="BY-kinase"/>
    <property type="match status" value="1"/>
</dbReference>
<keyword evidence="4" id="KW-0547">Nucleotide-binding</keyword>
<evidence type="ECO:0000256" key="5">
    <source>
        <dbReference type="ARBA" id="ARBA00022777"/>
    </source>
</evidence>
<dbReference type="SUPFAM" id="SSF52540">
    <property type="entry name" value="P-loop containing nucleoside triphosphate hydrolases"/>
    <property type="match status" value="1"/>
</dbReference>
<keyword evidence="9" id="KW-0472">Membrane</keyword>
<dbReference type="GO" id="GO:0005886">
    <property type="term" value="C:plasma membrane"/>
    <property type="evidence" value="ECO:0007669"/>
    <property type="project" value="TreeGrafter"/>
</dbReference>
<proteinExistence type="inferred from homology"/>
<dbReference type="InterPro" id="IPR005702">
    <property type="entry name" value="Wzc-like_C"/>
</dbReference>
<gene>
    <name evidence="11" type="ORF">SAE01_29560</name>
</gene>
<dbReference type="GO" id="GO:0005524">
    <property type="term" value="F:ATP binding"/>
    <property type="evidence" value="ECO:0007669"/>
    <property type="project" value="UniProtKB-KW"/>
</dbReference>
<evidence type="ECO:0000259" key="10">
    <source>
        <dbReference type="Pfam" id="PF13614"/>
    </source>
</evidence>
<comment type="catalytic activity">
    <reaction evidence="8">
        <text>L-tyrosyl-[protein] + ATP = O-phospho-L-tyrosyl-[protein] + ADP + H(+)</text>
        <dbReference type="Rhea" id="RHEA:10596"/>
        <dbReference type="Rhea" id="RHEA-COMP:10136"/>
        <dbReference type="Rhea" id="RHEA-COMP:20101"/>
        <dbReference type="ChEBI" id="CHEBI:15378"/>
        <dbReference type="ChEBI" id="CHEBI:30616"/>
        <dbReference type="ChEBI" id="CHEBI:46858"/>
        <dbReference type="ChEBI" id="CHEBI:61978"/>
        <dbReference type="ChEBI" id="CHEBI:456216"/>
        <dbReference type="EC" id="2.7.10.2"/>
    </reaction>
</comment>
<dbReference type="Proteomes" id="UP000321513">
    <property type="component" value="Unassembled WGS sequence"/>
</dbReference>
<dbReference type="InterPro" id="IPR027417">
    <property type="entry name" value="P-loop_NTPase"/>
</dbReference>
<keyword evidence="12" id="KW-1185">Reference proteome</keyword>
<keyword evidence="3" id="KW-0808">Transferase</keyword>
<keyword evidence="6" id="KW-0067">ATP-binding</keyword>
<organism evidence="11 12">
    <name type="scientific">Segetibacter aerophilus</name>
    <dbReference type="NCBI Taxonomy" id="670293"/>
    <lineage>
        <taxon>Bacteria</taxon>
        <taxon>Pseudomonadati</taxon>
        <taxon>Bacteroidota</taxon>
        <taxon>Chitinophagia</taxon>
        <taxon>Chitinophagales</taxon>
        <taxon>Chitinophagaceae</taxon>
        <taxon>Segetibacter</taxon>
    </lineage>
</organism>
<dbReference type="OrthoDB" id="9794577at2"/>
<comment type="caution">
    <text evidence="11">The sequence shown here is derived from an EMBL/GenBank/DDBJ whole genome shotgun (WGS) entry which is preliminary data.</text>
</comment>
<dbReference type="NCBIfam" id="TIGR01007">
    <property type="entry name" value="eps_fam"/>
    <property type="match status" value="1"/>
</dbReference>
<dbReference type="PANTHER" id="PTHR32309">
    <property type="entry name" value="TYROSINE-PROTEIN KINASE"/>
    <property type="match status" value="1"/>
</dbReference>
<comment type="similarity">
    <text evidence="1">Belongs to the CpsD/CapB family.</text>
</comment>
<evidence type="ECO:0000256" key="7">
    <source>
        <dbReference type="ARBA" id="ARBA00023137"/>
    </source>
</evidence>
<dbReference type="RefSeq" id="WP_147204576.1">
    <property type="nucleotide sequence ID" value="NZ_BJYT01000011.1"/>
</dbReference>
<dbReference type="EMBL" id="BJYT01000011">
    <property type="protein sequence ID" value="GEO10460.1"/>
    <property type="molecule type" value="Genomic_DNA"/>
</dbReference>
<dbReference type="EC" id="2.7.10.2" evidence="2"/>
<dbReference type="Pfam" id="PF13614">
    <property type="entry name" value="AAA_31"/>
    <property type="match status" value="1"/>
</dbReference>
<keyword evidence="7" id="KW-0829">Tyrosine-protein kinase</keyword>
<dbReference type="InterPro" id="IPR050445">
    <property type="entry name" value="Bact_polysacc_biosynth/exp"/>
</dbReference>
<evidence type="ECO:0000256" key="9">
    <source>
        <dbReference type="SAM" id="Phobius"/>
    </source>
</evidence>
<dbReference type="Gene3D" id="3.40.50.300">
    <property type="entry name" value="P-loop containing nucleotide triphosphate hydrolases"/>
    <property type="match status" value="1"/>
</dbReference>
<keyword evidence="9" id="KW-1133">Transmembrane helix</keyword>